<accession>A0A9P0KGN4</accession>
<dbReference type="OrthoDB" id="7464898at2759"/>
<organism evidence="1 2">
    <name type="scientific">Acanthoscelides obtectus</name>
    <name type="common">Bean weevil</name>
    <name type="synonym">Bruchus obtectus</name>
    <dbReference type="NCBI Taxonomy" id="200917"/>
    <lineage>
        <taxon>Eukaryota</taxon>
        <taxon>Metazoa</taxon>
        <taxon>Ecdysozoa</taxon>
        <taxon>Arthropoda</taxon>
        <taxon>Hexapoda</taxon>
        <taxon>Insecta</taxon>
        <taxon>Pterygota</taxon>
        <taxon>Neoptera</taxon>
        <taxon>Endopterygota</taxon>
        <taxon>Coleoptera</taxon>
        <taxon>Polyphaga</taxon>
        <taxon>Cucujiformia</taxon>
        <taxon>Chrysomeloidea</taxon>
        <taxon>Chrysomelidae</taxon>
        <taxon>Bruchinae</taxon>
        <taxon>Bruchini</taxon>
        <taxon>Acanthoscelides</taxon>
    </lineage>
</organism>
<comment type="caution">
    <text evidence="1">The sequence shown here is derived from an EMBL/GenBank/DDBJ whole genome shotgun (WGS) entry which is preliminary data.</text>
</comment>
<dbReference type="AlphaFoldDB" id="A0A9P0KGN4"/>
<reference evidence="1" key="1">
    <citation type="submission" date="2022-03" db="EMBL/GenBank/DDBJ databases">
        <authorList>
            <person name="Sayadi A."/>
        </authorList>
    </citation>
    <scope>NUCLEOTIDE SEQUENCE</scope>
</reference>
<protein>
    <submittedName>
        <fullName evidence="1">Uncharacterized protein</fullName>
    </submittedName>
</protein>
<evidence type="ECO:0000313" key="2">
    <source>
        <dbReference type="Proteomes" id="UP001152888"/>
    </source>
</evidence>
<sequence>MKPDMLMLGINSAWLKSQAKISFNLAQATLIVPKKRTALLVNRLMLALNEAMRDQDKSLDDLSFEDHKRYRGSTDDFRSMDLQRRGHGSVGQQKGRRFWKCYFNAVTCF</sequence>
<gene>
    <name evidence="1" type="ORF">ACAOBT_LOCUS10621</name>
</gene>
<dbReference type="Proteomes" id="UP001152888">
    <property type="component" value="Unassembled WGS sequence"/>
</dbReference>
<name>A0A9P0KGN4_ACAOB</name>
<keyword evidence="2" id="KW-1185">Reference proteome</keyword>
<proteinExistence type="predicted"/>
<evidence type="ECO:0000313" key="1">
    <source>
        <dbReference type="EMBL" id="CAH1973557.1"/>
    </source>
</evidence>
<dbReference type="EMBL" id="CAKOFQ010006811">
    <property type="protein sequence ID" value="CAH1973557.1"/>
    <property type="molecule type" value="Genomic_DNA"/>
</dbReference>